<protein>
    <submittedName>
        <fullName evidence="1">Uncharacterized protein</fullName>
    </submittedName>
</protein>
<organism evidence="1">
    <name type="scientific">human gut metagenome</name>
    <dbReference type="NCBI Taxonomy" id="408170"/>
    <lineage>
        <taxon>unclassified sequences</taxon>
        <taxon>metagenomes</taxon>
        <taxon>organismal metagenomes</taxon>
    </lineage>
</organism>
<sequence>MPSSLWQYWRGLSGWNFYFLVKFGLLWA</sequence>
<comment type="caution">
    <text evidence="1">The sequence shown here is derived from an EMBL/GenBank/DDBJ whole genome shotgun (WGS) entry which is preliminary data.</text>
</comment>
<evidence type="ECO:0000313" key="1">
    <source>
        <dbReference type="EMBL" id="ETJ32120.1"/>
    </source>
</evidence>
<name>W1XRK7_9ZZZZ</name>
<dbReference type="AlphaFoldDB" id="W1XRK7"/>
<proteinExistence type="predicted"/>
<reference evidence="1" key="1">
    <citation type="submission" date="2013-12" db="EMBL/GenBank/DDBJ databases">
        <title>A Varibaculum cambriense genome reconstructed from a premature infant gut community with otherwise low bacterial novelty that shifts toward anaerobic metabolism during the third week of life.</title>
        <authorList>
            <person name="Brown C.T."/>
            <person name="Sharon I."/>
            <person name="Thomas B.C."/>
            <person name="Castelle C.J."/>
            <person name="Morowitz M.J."/>
            <person name="Banfield J.F."/>
        </authorList>
    </citation>
    <scope>NUCLEOTIDE SEQUENCE</scope>
</reference>
<accession>W1XRK7</accession>
<dbReference type="EMBL" id="AZMM01013409">
    <property type="protein sequence ID" value="ETJ32120.1"/>
    <property type="molecule type" value="Genomic_DNA"/>
</dbReference>
<gene>
    <name evidence="1" type="ORF">Q604_UNBC13409G0001</name>
</gene>
<feature type="non-terminal residue" evidence="1">
    <location>
        <position position="28"/>
    </location>
</feature>